<sequence>MSFIPIVLGSPGPTVQLAATVVTDFDQPDTLFRFLIPLKVSTCFPGAGSLHMEWELSRDGDVVAQQISPVDVHAPVGKVQLLNESIDFIDHIEAGTHIYKVKAKIISFRNIAAHPLVGNPQVSIEDIPVAEPVALDGAGRLTDVTGPTGPSGPPGPKGSSYHPIRAAEKLTYHVEPSVKVPAYDGTIRWTTVQTHPPLPGWPGQTVFQEVLIGIQFEGGPERRFEVQYRIVDQSTNEVLNSGSLNCGWGIGDNQYMMMMNWVDSVTEPSYGAYAFQVRSTTAAFTVQHWSFRATVLEEMA</sequence>
<evidence type="ECO:0000313" key="2">
    <source>
        <dbReference type="Proteomes" id="UP001631969"/>
    </source>
</evidence>
<comment type="caution">
    <text evidence="1">The sequence shown here is derived from an EMBL/GenBank/DDBJ whole genome shotgun (WGS) entry which is preliminary data.</text>
</comment>
<dbReference type="Proteomes" id="UP001631969">
    <property type="component" value="Unassembled WGS sequence"/>
</dbReference>
<proteinExistence type="predicted"/>
<accession>A0ACC7P5H1</accession>
<keyword evidence="2" id="KW-1185">Reference proteome</keyword>
<gene>
    <name evidence="1" type="ORF">ACI1P1_24665</name>
</gene>
<protein>
    <submittedName>
        <fullName evidence="1">Uncharacterized protein</fullName>
    </submittedName>
</protein>
<organism evidence="1 2">
    <name type="scientific">Paenibacillus mesotrionivorans</name>
    <dbReference type="NCBI Taxonomy" id="3160968"/>
    <lineage>
        <taxon>Bacteria</taxon>
        <taxon>Bacillati</taxon>
        <taxon>Bacillota</taxon>
        <taxon>Bacilli</taxon>
        <taxon>Bacillales</taxon>
        <taxon>Paenibacillaceae</taxon>
        <taxon>Paenibacillus</taxon>
    </lineage>
</organism>
<evidence type="ECO:0000313" key="1">
    <source>
        <dbReference type="EMBL" id="MFM9331494.1"/>
    </source>
</evidence>
<reference evidence="1" key="1">
    <citation type="submission" date="2024-12" db="EMBL/GenBank/DDBJ databases">
        <authorList>
            <person name="Wu N."/>
        </authorList>
    </citation>
    <scope>NUCLEOTIDE SEQUENCE</scope>
    <source>
        <strain evidence="1">P15</strain>
    </source>
</reference>
<dbReference type="EMBL" id="JBJURJ010000019">
    <property type="protein sequence ID" value="MFM9331494.1"/>
    <property type="molecule type" value="Genomic_DNA"/>
</dbReference>
<name>A0ACC7P5H1_9BACL</name>